<organism evidence="1 2">
    <name type="scientific">Eumeta variegata</name>
    <name type="common">Bagworm moth</name>
    <name type="synonym">Eumeta japonica</name>
    <dbReference type="NCBI Taxonomy" id="151549"/>
    <lineage>
        <taxon>Eukaryota</taxon>
        <taxon>Metazoa</taxon>
        <taxon>Ecdysozoa</taxon>
        <taxon>Arthropoda</taxon>
        <taxon>Hexapoda</taxon>
        <taxon>Insecta</taxon>
        <taxon>Pterygota</taxon>
        <taxon>Neoptera</taxon>
        <taxon>Endopterygota</taxon>
        <taxon>Lepidoptera</taxon>
        <taxon>Glossata</taxon>
        <taxon>Ditrysia</taxon>
        <taxon>Tineoidea</taxon>
        <taxon>Psychidae</taxon>
        <taxon>Oiketicinae</taxon>
        <taxon>Eumeta</taxon>
    </lineage>
</organism>
<reference evidence="1 2" key="1">
    <citation type="journal article" date="2019" name="Commun. Biol.">
        <title>The bagworm genome reveals a unique fibroin gene that provides high tensile strength.</title>
        <authorList>
            <person name="Kono N."/>
            <person name="Nakamura H."/>
            <person name="Ohtoshi R."/>
            <person name="Tomita M."/>
            <person name="Numata K."/>
            <person name="Arakawa K."/>
        </authorList>
    </citation>
    <scope>NUCLEOTIDE SEQUENCE [LARGE SCALE GENOMIC DNA]</scope>
</reference>
<proteinExistence type="predicted"/>
<evidence type="ECO:0000313" key="1">
    <source>
        <dbReference type="EMBL" id="GBP15014.1"/>
    </source>
</evidence>
<keyword evidence="2" id="KW-1185">Reference proteome</keyword>
<dbReference type="EMBL" id="BGZK01005673">
    <property type="protein sequence ID" value="GBP15014.1"/>
    <property type="molecule type" value="Genomic_DNA"/>
</dbReference>
<comment type="caution">
    <text evidence="1">The sequence shown here is derived from an EMBL/GenBank/DDBJ whole genome shotgun (WGS) entry which is preliminary data.</text>
</comment>
<evidence type="ECO:0000313" key="2">
    <source>
        <dbReference type="Proteomes" id="UP000299102"/>
    </source>
</evidence>
<accession>A0A4C1TLS3</accession>
<sequence length="275" mass="30578">MVRGLSVRLAGVPYKSSVPTASSTATTRRPLIYTARRYSELIPFFNLFLPCGPLLEFKVPIQDEFEKIAQCPLGGEIREFGRRTPGMRHRRRSAEAVEQLTPVITQFISRSKITGVSGRSNKTKRQSALLTTRRRAAALRRVVDVIFGKPINYDLNLFPALNSNPGIAVPLLIPNPVLLYVDSDSGPALNSDPVLSSDTGTAHCDSDHALSSHFNLILYFDLDFVLNVDPSRLRLSILLPSSKFDYVTGHNSRTYWMDEAGAKLVSKNNLGYITR</sequence>
<dbReference type="AlphaFoldDB" id="A0A4C1TLS3"/>
<protein>
    <submittedName>
        <fullName evidence="1">Uncharacterized protein</fullName>
    </submittedName>
</protein>
<gene>
    <name evidence="1" type="ORF">EVAR_74070_1</name>
</gene>
<dbReference type="Proteomes" id="UP000299102">
    <property type="component" value="Unassembled WGS sequence"/>
</dbReference>
<name>A0A4C1TLS3_EUMVA</name>